<dbReference type="GO" id="GO:0004519">
    <property type="term" value="F:endonuclease activity"/>
    <property type="evidence" value="ECO:0007669"/>
    <property type="project" value="UniProtKB-KW"/>
</dbReference>
<dbReference type="EMBL" id="LBZA01000051">
    <property type="protein sequence ID" value="KKR61944.1"/>
    <property type="molecule type" value="Genomic_DNA"/>
</dbReference>
<dbReference type="AlphaFoldDB" id="A0A0G0SAV3"/>
<dbReference type="SUPFAM" id="SSF50199">
    <property type="entry name" value="Staphylococcal nuclease"/>
    <property type="match status" value="1"/>
</dbReference>
<evidence type="ECO:0000259" key="4">
    <source>
        <dbReference type="PROSITE" id="PS50830"/>
    </source>
</evidence>
<protein>
    <recommendedName>
        <fullName evidence="4">TNase-like domain-containing protein</fullName>
    </recommendedName>
</protein>
<dbReference type="PANTHER" id="PTHR12302:SF3">
    <property type="entry name" value="SERINE_THREONINE-PROTEIN KINASE 31"/>
    <property type="match status" value="1"/>
</dbReference>
<evidence type="ECO:0000256" key="2">
    <source>
        <dbReference type="ARBA" id="ARBA00022759"/>
    </source>
</evidence>
<proteinExistence type="predicted"/>
<dbReference type="GO" id="GO:0016787">
    <property type="term" value="F:hydrolase activity"/>
    <property type="evidence" value="ECO:0007669"/>
    <property type="project" value="UniProtKB-KW"/>
</dbReference>
<evidence type="ECO:0000256" key="1">
    <source>
        <dbReference type="ARBA" id="ARBA00022722"/>
    </source>
</evidence>
<accession>A0A0G0SAV3</accession>
<dbReference type="InterPro" id="IPR035437">
    <property type="entry name" value="SNase_OB-fold_sf"/>
</dbReference>
<dbReference type="Pfam" id="PF00565">
    <property type="entry name" value="SNase"/>
    <property type="match status" value="1"/>
</dbReference>
<evidence type="ECO:0000256" key="3">
    <source>
        <dbReference type="ARBA" id="ARBA00022801"/>
    </source>
</evidence>
<dbReference type="InterPro" id="IPR016071">
    <property type="entry name" value="Staphylococal_nuclease_OB-fold"/>
</dbReference>
<reference evidence="5 6" key="1">
    <citation type="journal article" date="2015" name="Nature">
        <title>rRNA introns, odd ribosomes, and small enigmatic genomes across a large radiation of phyla.</title>
        <authorList>
            <person name="Brown C.T."/>
            <person name="Hug L.A."/>
            <person name="Thomas B.C."/>
            <person name="Sharon I."/>
            <person name="Castelle C.J."/>
            <person name="Singh A."/>
            <person name="Wilkins M.J."/>
            <person name="Williams K.H."/>
            <person name="Banfield J.F."/>
        </authorList>
    </citation>
    <scope>NUCLEOTIDE SEQUENCE [LARGE SCALE GENOMIC DNA]</scope>
</reference>
<comment type="caution">
    <text evidence="5">The sequence shown here is derived from an EMBL/GenBank/DDBJ whole genome shotgun (WGS) entry which is preliminary data.</text>
</comment>
<name>A0A0G0SAV3_9BACT</name>
<keyword evidence="1" id="KW-0540">Nuclease</keyword>
<dbReference type="Gene3D" id="2.40.50.90">
    <property type="match status" value="1"/>
</dbReference>
<dbReference type="PROSITE" id="PS50830">
    <property type="entry name" value="TNASE_3"/>
    <property type="match status" value="1"/>
</dbReference>
<evidence type="ECO:0000313" key="6">
    <source>
        <dbReference type="Proteomes" id="UP000034293"/>
    </source>
</evidence>
<organism evidence="5 6">
    <name type="scientific">Candidatus Woesebacteria bacterium GW2011_GWA1_40_43</name>
    <dbReference type="NCBI Taxonomy" id="1618553"/>
    <lineage>
        <taxon>Bacteria</taxon>
        <taxon>Candidatus Woeseibacteriota</taxon>
    </lineage>
</organism>
<dbReference type="SMART" id="SM00318">
    <property type="entry name" value="SNc"/>
    <property type="match status" value="1"/>
</dbReference>
<feature type="domain" description="TNase-like" evidence="4">
    <location>
        <begin position="42"/>
        <end position="154"/>
    </location>
</feature>
<keyword evidence="2" id="KW-0255">Endonuclease</keyword>
<keyword evidence="3" id="KW-0378">Hydrolase</keyword>
<dbReference type="Proteomes" id="UP000034293">
    <property type="component" value="Unassembled WGS sequence"/>
</dbReference>
<sequence length="221" mass="24807">MPKPSKKKKFSFKKALVAIGAIGIIAGSATVTKRVIDPGEIVTEVIDGDTFRIENGQSIRLFGIDAPELQYCFGEEAKDALSSKVFGKKVILKGLKTDIYKRIQAFVYVDGEFVNEYMSKNGFAYYDGNKTETSEIIKETSYYARDNKLGIFSEECSPTVPIKKNCGIKGQISHDLNKYIYMLPGCRDYDQTKVERYRGEDWFCTENEAKAAGFVKSSNCQ</sequence>
<gene>
    <name evidence="5" type="ORF">UU02_C0051G0013</name>
</gene>
<dbReference type="PANTHER" id="PTHR12302">
    <property type="entry name" value="EBNA2 BINDING PROTEIN P100"/>
    <property type="match status" value="1"/>
</dbReference>
<evidence type="ECO:0000313" key="5">
    <source>
        <dbReference type="EMBL" id="KKR61944.1"/>
    </source>
</evidence>